<accession>A0ABQ2C715</accession>
<reference evidence="2" key="1">
    <citation type="journal article" date="2019" name="Int. J. Syst. Evol. Microbiol.">
        <title>The Global Catalogue of Microorganisms (GCM) 10K type strain sequencing project: providing services to taxonomists for standard genome sequencing and annotation.</title>
        <authorList>
            <consortium name="The Broad Institute Genomics Platform"/>
            <consortium name="The Broad Institute Genome Sequencing Center for Infectious Disease"/>
            <person name="Wu L."/>
            <person name="Ma J."/>
        </authorList>
    </citation>
    <scope>NUCLEOTIDE SEQUENCE [LARGE SCALE GENOMIC DNA]</scope>
    <source>
        <strain evidence="2">CCM 8609</strain>
    </source>
</reference>
<dbReference type="RefSeq" id="WP_188357978.1">
    <property type="nucleotide sequence ID" value="NZ_BMDS01000005.1"/>
</dbReference>
<dbReference type="InterPro" id="IPR019650">
    <property type="entry name" value="DUF2513"/>
</dbReference>
<dbReference type="Pfam" id="PF10711">
    <property type="entry name" value="DUF2513"/>
    <property type="match status" value="1"/>
</dbReference>
<comment type="caution">
    <text evidence="1">The sequence shown here is derived from an EMBL/GenBank/DDBJ whole genome shotgun (WGS) entry which is preliminary data.</text>
</comment>
<name>A0ABQ2C715_9LACO</name>
<evidence type="ECO:0000313" key="2">
    <source>
        <dbReference type="Proteomes" id="UP000603295"/>
    </source>
</evidence>
<protein>
    <submittedName>
        <fullName evidence="1">Uncharacterized protein</fullName>
    </submittedName>
</protein>
<organism evidence="1 2">
    <name type="scientific">Limosilactobacillus caviae</name>
    <dbReference type="NCBI Taxonomy" id="1769424"/>
    <lineage>
        <taxon>Bacteria</taxon>
        <taxon>Bacillati</taxon>
        <taxon>Bacillota</taxon>
        <taxon>Bacilli</taxon>
        <taxon>Lactobacillales</taxon>
        <taxon>Lactobacillaceae</taxon>
        <taxon>Limosilactobacillus</taxon>
    </lineage>
</organism>
<sequence>MKLNYEALRQVMLTVQDKSLNPNPIEIVNDVTEKGFTQSDASYALKQAIDSKLIDGKAEADLSGMLYFVVQDITPDGHKFIDSISAEEPWAKVKQVLKEEGIPTTIPSISRTIAKLFF</sequence>
<dbReference type="Proteomes" id="UP000603295">
    <property type="component" value="Unassembled WGS sequence"/>
</dbReference>
<proteinExistence type="predicted"/>
<keyword evidence="2" id="KW-1185">Reference proteome</keyword>
<evidence type="ECO:0000313" key="1">
    <source>
        <dbReference type="EMBL" id="GGI63801.1"/>
    </source>
</evidence>
<gene>
    <name evidence="1" type="ORF">GCM10011459_16350</name>
</gene>
<dbReference type="EMBL" id="BMDS01000005">
    <property type="protein sequence ID" value="GGI63801.1"/>
    <property type="molecule type" value="Genomic_DNA"/>
</dbReference>